<name>A0AAD3NJQ8_LATJO</name>
<comment type="caution">
    <text evidence="2">The sequence shown here is derived from an EMBL/GenBank/DDBJ whole genome shotgun (WGS) entry which is preliminary data.</text>
</comment>
<dbReference type="Pfam" id="PF07686">
    <property type="entry name" value="V-set"/>
    <property type="match status" value="1"/>
</dbReference>
<dbReference type="AlphaFoldDB" id="A0AAD3NJQ8"/>
<reference evidence="2" key="1">
    <citation type="submission" date="2022-08" db="EMBL/GenBank/DDBJ databases">
        <title>Genome sequencing of akame (Lates japonicus).</title>
        <authorList>
            <person name="Hashiguchi Y."/>
            <person name="Takahashi H."/>
        </authorList>
    </citation>
    <scope>NUCLEOTIDE SEQUENCE</scope>
    <source>
        <strain evidence="2">Kochi</strain>
    </source>
</reference>
<evidence type="ECO:0000313" key="3">
    <source>
        <dbReference type="Proteomes" id="UP001279410"/>
    </source>
</evidence>
<protein>
    <submittedName>
        <fullName evidence="2">Butyrophilin subfamily 2 member A1-like isoform X1</fullName>
    </submittedName>
</protein>
<dbReference type="EMBL" id="BRZM01002046">
    <property type="protein sequence ID" value="GLD74186.1"/>
    <property type="molecule type" value="Genomic_DNA"/>
</dbReference>
<gene>
    <name evidence="2" type="ORF">AKAME5_002551400</name>
</gene>
<keyword evidence="3" id="KW-1185">Reference proteome</keyword>
<dbReference type="InterPro" id="IPR036179">
    <property type="entry name" value="Ig-like_dom_sf"/>
</dbReference>
<dbReference type="Proteomes" id="UP001279410">
    <property type="component" value="Unassembled WGS sequence"/>
</dbReference>
<proteinExistence type="predicted"/>
<feature type="domain" description="Immunoglobulin V-set" evidence="1">
    <location>
        <begin position="16"/>
        <end position="94"/>
    </location>
</feature>
<dbReference type="Gene3D" id="2.60.40.10">
    <property type="entry name" value="Immunoglobulins"/>
    <property type="match status" value="1"/>
</dbReference>
<dbReference type="SUPFAM" id="SSF48726">
    <property type="entry name" value="Immunoglobulin"/>
    <property type="match status" value="1"/>
</dbReference>
<evidence type="ECO:0000259" key="1">
    <source>
        <dbReference type="Pfam" id="PF07686"/>
    </source>
</evidence>
<dbReference type="InterPro" id="IPR013106">
    <property type="entry name" value="Ig_V-set"/>
</dbReference>
<evidence type="ECO:0000313" key="2">
    <source>
        <dbReference type="EMBL" id="GLD74186.1"/>
    </source>
</evidence>
<organism evidence="2 3">
    <name type="scientific">Lates japonicus</name>
    <name type="common">Japanese lates</name>
    <dbReference type="NCBI Taxonomy" id="270547"/>
    <lineage>
        <taxon>Eukaryota</taxon>
        <taxon>Metazoa</taxon>
        <taxon>Chordata</taxon>
        <taxon>Craniata</taxon>
        <taxon>Vertebrata</taxon>
        <taxon>Euteleostomi</taxon>
        <taxon>Actinopterygii</taxon>
        <taxon>Neopterygii</taxon>
        <taxon>Teleostei</taxon>
        <taxon>Neoteleostei</taxon>
        <taxon>Acanthomorphata</taxon>
        <taxon>Carangaria</taxon>
        <taxon>Carangaria incertae sedis</taxon>
        <taxon>Centropomidae</taxon>
        <taxon>Lates</taxon>
    </lineage>
</organism>
<sequence length="107" mass="12284">MGNFLAVANQKLSKDSTEKTVKPGEDVPLQCQDHRDAAIIVLRWNKTDMKSKLYVFYFKDSYENYQHPSFHGRVKLRDPEMKNGDASVILKNVNIKVTRQQNKPSGS</sequence>
<accession>A0AAD3NJQ8</accession>
<dbReference type="InterPro" id="IPR013783">
    <property type="entry name" value="Ig-like_fold"/>
</dbReference>